<dbReference type="InterPro" id="IPR011576">
    <property type="entry name" value="Pyridox_Oxase_N"/>
</dbReference>
<keyword evidence="4" id="KW-1185">Reference proteome</keyword>
<gene>
    <name evidence="3" type="ORF">LV75_003598</name>
</gene>
<reference evidence="3 4" key="1">
    <citation type="submission" date="2022-06" db="EMBL/GenBank/DDBJ databases">
        <title>Genomic Encyclopedia of Archaeal and Bacterial Type Strains, Phase II (KMG-II): from individual species to whole genera.</title>
        <authorList>
            <person name="Goeker M."/>
        </authorList>
    </citation>
    <scope>NUCLEOTIDE SEQUENCE [LARGE SCALE GENOMIC DNA]</scope>
    <source>
        <strain evidence="3 4">DSM 44255</strain>
    </source>
</reference>
<dbReference type="NCBIfam" id="TIGR03618">
    <property type="entry name" value="Rv1155_F420"/>
    <property type="match status" value="1"/>
</dbReference>
<accession>A0ABT1IEV9</accession>
<evidence type="ECO:0000313" key="4">
    <source>
        <dbReference type="Proteomes" id="UP001205185"/>
    </source>
</evidence>
<dbReference type="Pfam" id="PF01243">
    <property type="entry name" value="PNPOx_N"/>
    <property type="match status" value="1"/>
</dbReference>
<organism evidence="3 4">
    <name type="scientific">Actinokineospora diospyrosa</name>
    <dbReference type="NCBI Taxonomy" id="103728"/>
    <lineage>
        <taxon>Bacteria</taxon>
        <taxon>Bacillati</taxon>
        <taxon>Actinomycetota</taxon>
        <taxon>Actinomycetes</taxon>
        <taxon>Pseudonocardiales</taxon>
        <taxon>Pseudonocardiaceae</taxon>
        <taxon>Actinokineospora</taxon>
    </lineage>
</organism>
<feature type="domain" description="Pyridoxamine 5'-phosphate oxidase N-terminal" evidence="2">
    <location>
        <begin position="7"/>
        <end position="129"/>
    </location>
</feature>
<dbReference type="InterPro" id="IPR012349">
    <property type="entry name" value="Split_barrel_FMN-bd"/>
</dbReference>
<evidence type="ECO:0000256" key="1">
    <source>
        <dbReference type="ARBA" id="ARBA00023002"/>
    </source>
</evidence>
<dbReference type="InterPro" id="IPR019920">
    <property type="entry name" value="F420-binding_dom_put"/>
</dbReference>
<comment type="caution">
    <text evidence="3">The sequence shown here is derived from an EMBL/GenBank/DDBJ whole genome shotgun (WGS) entry which is preliminary data.</text>
</comment>
<dbReference type="PANTHER" id="PTHR35176:SF6">
    <property type="entry name" value="HEME OXYGENASE HI_0854-RELATED"/>
    <property type="match status" value="1"/>
</dbReference>
<keyword evidence="1" id="KW-0560">Oxidoreductase</keyword>
<protein>
    <recommendedName>
        <fullName evidence="2">Pyridoxamine 5'-phosphate oxidase N-terminal domain-containing protein</fullName>
    </recommendedName>
</protein>
<dbReference type="RefSeq" id="WP_253888037.1">
    <property type="nucleotide sequence ID" value="NZ_BAAAVB010000014.1"/>
</dbReference>
<evidence type="ECO:0000313" key="3">
    <source>
        <dbReference type="EMBL" id="MCP2271086.1"/>
    </source>
</evidence>
<proteinExistence type="predicted"/>
<evidence type="ECO:0000259" key="2">
    <source>
        <dbReference type="Pfam" id="PF01243"/>
    </source>
</evidence>
<sequence>MTARVPDSHADLLQAKGLAFLATVRDRQPNVSPTWYLWDEERGHLLISLTDQRQKYRNLVREPRVAACVLDGENPYRYIEFRGHVEFSPDTGHELVDALARKYLDEDTYPHDPAEGSRVVARLVPDYVRCTG</sequence>
<dbReference type="EMBL" id="JAMTCO010000008">
    <property type="protein sequence ID" value="MCP2271086.1"/>
    <property type="molecule type" value="Genomic_DNA"/>
</dbReference>
<dbReference type="SUPFAM" id="SSF50475">
    <property type="entry name" value="FMN-binding split barrel"/>
    <property type="match status" value="1"/>
</dbReference>
<dbReference type="Gene3D" id="2.30.110.10">
    <property type="entry name" value="Electron Transport, Fmn-binding Protein, Chain A"/>
    <property type="match status" value="1"/>
</dbReference>
<dbReference type="InterPro" id="IPR052019">
    <property type="entry name" value="F420H2_bilvrd_red/Heme_oxyg"/>
</dbReference>
<name>A0ABT1IEV9_9PSEU</name>
<dbReference type="PANTHER" id="PTHR35176">
    <property type="entry name" value="HEME OXYGENASE HI_0854-RELATED"/>
    <property type="match status" value="1"/>
</dbReference>
<dbReference type="Proteomes" id="UP001205185">
    <property type="component" value="Unassembled WGS sequence"/>
</dbReference>